<comment type="caution">
    <text evidence="1">The sequence shown here is derived from an EMBL/GenBank/DDBJ whole genome shotgun (WGS) entry which is preliminary data.</text>
</comment>
<sequence length="211" mass="23464">MALPPLATVADLEAAMQRDSGSLNESQAELALRRASARVRAHTRQDITLVEGETIELPGGERVLTVPQRPLVVDESHPLTVVELGMPGGVEVTLTENTDYTRLGNELTRGYPWWSPTRTMGWPWQQQPGVWAPRVRVTYSHGWSDIPDDIMDIVLDLASMNLANPENLRSISIDDYARTFASETIGNARLTPGHKADLRPYRRPAFSVRPS</sequence>
<gene>
    <name evidence="1" type="ORF">SCWH03_05080</name>
</gene>
<accession>A0A6A0AQY9</accession>
<dbReference type="RefSeq" id="WP_173261067.1">
    <property type="nucleotide sequence ID" value="NZ_BLLG01000001.1"/>
</dbReference>
<evidence type="ECO:0000313" key="1">
    <source>
        <dbReference type="EMBL" id="GFH34294.1"/>
    </source>
</evidence>
<dbReference type="EMBL" id="BLLG01000001">
    <property type="protein sequence ID" value="GFH34294.1"/>
    <property type="molecule type" value="Genomic_DNA"/>
</dbReference>
<organism evidence="1 2">
    <name type="scientific">Streptomyces pacificus</name>
    <dbReference type="NCBI Taxonomy" id="2705029"/>
    <lineage>
        <taxon>Bacteria</taxon>
        <taxon>Bacillati</taxon>
        <taxon>Actinomycetota</taxon>
        <taxon>Actinomycetes</taxon>
        <taxon>Kitasatosporales</taxon>
        <taxon>Streptomycetaceae</taxon>
        <taxon>Streptomyces</taxon>
    </lineage>
</organism>
<keyword evidence="2" id="KW-1185">Reference proteome</keyword>
<reference evidence="1 2" key="1">
    <citation type="submission" date="2020-02" db="EMBL/GenBank/DDBJ databases">
        <title>Whole Genome Shotgun Sequence of Streptomyces sp. strain CWH03.</title>
        <authorList>
            <person name="Dohra H."/>
            <person name="Kodani S."/>
            <person name="Yamamura H."/>
        </authorList>
    </citation>
    <scope>NUCLEOTIDE SEQUENCE [LARGE SCALE GENOMIC DNA]</scope>
    <source>
        <strain evidence="1 2">CWH03</strain>
    </source>
</reference>
<dbReference type="AlphaFoldDB" id="A0A6A0AQY9"/>
<evidence type="ECO:0000313" key="2">
    <source>
        <dbReference type="Proteomes" id="UP000484988"/>
    </source>
</evidence>
<proteinExistence type="predicted"/>
<protein>
    <submittedName>
        <fullName evidence="1">Uncharacterized protein</fullName>
    </submittedName>
</protein>
<dbReference type="Proteomes" id="UP000484988">
    <property type="component" value="Unassembled WGS sequence"/>
</dbReference>
<name>A0A6A0AQY9_9ACTN</name>